<dbReference type="InterPro" id="IPR001362">
    <property type="entry name" value="Glyco_hydro_32"/>
</dbReference>
<evidence type="ECO:0000256" key="4">
    <source>
        <dbReference type="ARBA" id="ARBA00019623"/>
    </source>
</evidence>
<evidence type="ECO:0000256" key="9">
    <source>
        <dbReference type="RuleBase" id="RU365015"/>
    </source>
</evidence>
<keyword evidence="5 8" id="KW-0378">Hydrolase</keyword>
<keyword evidence="9" id="KW-0963">Cytoplasm</keyword>
<dbReference type="Pfam" id="PF08244">
    <property type="entry name" value="Glyco_hydro_32C"/>
    <property type="match status" value="1"/>
</dbReference>
<evidence type="ECO:0000313" key="13">
    <source>
        <dbReference type="Proteomes" id="UP001596410"/>
    </source>
</evidence>
<proteinExistence type="inferred from homology"/>
<dbReference type="Proteomes" id="UP001596410">
    <property type="component" value="Unassembled WGS sequence"/>
</dbReference>
<evidence type="ECO:0000256" key="7">
    <source>
        <dbReference type="ARBA" id="ARBA00033367"/>
    </source>
</evidence>
<dbReference type="InterPro" id="IPR018053">
    <property type="entry name" value="Glyco_hydro_32_AS"/>
</dbReference>
<reference evidence="13" key="1">
    <citation type="journal article" date="2019" name="Int. J. Syst. Evol. Microbiol.">
        <title>The Global Catalogue of Microorganisms (GCM) 10K type strain sequencing project: providing services to taxonomists for standard genome sequencing and annotation.</title>
        <authorList>
            <consortium name="The Broad Institute Genomics Platform"/>
            <consortium name="The Broad Institute Genome Sequencing Center for Infectious Disease"/>
            <person name="Wu L."/>
            <person name="Ma J."/>
        </authorList>
    </citation>
    <scope>NUCLEOTIDE SEQUENCE [LARGE SCALE GENOMIC DNA]</scope>
    <source>
        <strain evidence="13">CGMCC 4.1621</strain>
    </source>
</reference>
<evidence type="ECO:0000259" key="10">
    <source>
        <dbReference type="Pfam" id="PF00251"/>
    </source>
</evidence>
<feature type="domain" description="Glycosyl hydrolase family 32 C-terminal" evidence="11">
    <location>
        <begin position="341"/>
        <end position="477"/>
    </location>
</feature>
<evidence type="ECO:0000313" key="12">
    <source>
        <dbReference type="EMBL" id="MFC7063306.1"/>
    </source>
</evidence>
<dbReference type="PANTHER" id="PTHR43101:SF1">
    <property type="entry name" value="BETA-FRUCTOSIDASE"/>
    <property type="match status" value="1"/>
</dbReference>
<dbReference type="InterPro" id="IPR013320">
    <property type="entry name" value="ConA-like_dom_sf"/>
</dbReference>
<feature type="domain" description="Glycosyl hydrolase family 32 N-terminal" evidence="10">
    <location>
        <begin position="33"/>
        <end position="338"/>
    </location>
</feature>
<comment type="caution">
    <text evidence="12">The sequence shown here is derived from an EMBL/GenBank/DDBJ whole genome shotgun (WGS) entry which is preliminary data.</text>
</comment>
<comment type="function">
    <text evidence="9">Enables the bacterium to metabolize sucrose as a sole carbon source.</text>
</comment>
<dbReference type="Gene3D" id="2.60.120.560">
    <property type="entry name" value="Exo-inulinase, domain 1"/>
    <property type="match status" value="1"/>
</dbReference>
<name>A0ABW2EP97_9BACI</name>
<dbReference type="SMART" id="SM00640">
    <property type="entry name" value="Glyco_32"/>
    <property type="match status" value="1"/>
</dbReference>
<evidence type="ECO:0000256" key="5">
    <source>
        <dbReference type="ARBA" id="ARBA00022801"/>
    </source>
</evidence>
<comment type="similarity">
    <text evidence="2 8">Belongs to the glycosyl hydrolase 32 family.</text>
</comment>
<dbReference type="InterPro" id="IPR006232">
    <property type="entry name" value="Suc6P_hydrolase"/>
</dbReference>
<comment type="pathway">
    <text evidence="1 9">Glycan biosynthesis; sucrose metabolism.</text>
</comment>
<dbReference type="CDD" id="cd18623">
    <property type="entry name" value="GH32_ScrB-like"/>
    <property type="match status" value="1"/>
</dbReference>
<dbReference type="GO" id="GO:0016787">
    <property type="term" value="F:hydrolase activity"/>
    <property type="evidence" value="ECO:0007669"/>
    <property type="project" value="UniProtKB-KW"/>
</dbReference>
<organism evidence="12 13">
    <name type="scientific">Halobacillus seohaensis</name>
    <dbReference type="NCBI Taxonomy" id="447421"/>
    <lineage>
        <taxon>Bacteria</taxon>
        <taxon>Bacillati</taxon>
        <taxon>Bacillota</taxon>
        <taxon>Bacilli</taxon>
        <taxon>Bacillales</taxon>
        <taxon>Bacillaceae</taxon>
        <taxon>Halobacillus</taxon>
    </lineage>
</organism>
<dbReference type="NCBIfam" id="TIGR01322">
    <property type="entry name" value="scrB_fam"/>
    <property type="match status" value="1"/>
</dbReference>
<dbReference type="RefSeq" id="WP_204710356.1">
    <property type="nucleotide sequence ID" value="NZ_JBHSZV010000044.1"/>
</dbReference>
<dbReference type="InterPro" id="IPR023296">
    <property type="entry name" value="Glyco_hydro_beta-prop_sf"/>
</dbReference>
<evidence type="ECO:0000256" key="6">
    <source>
        <dbReference type="ARBA" id="ARBA00023295"/>
    </source>
</evidence>
<evidence type="ECO:0000256" key="1">
    <source>
        <dbReference type="ARBA" id="ARBA00004914"/>
    </source>
</evidence>
<dbReference type="Gene3D" id="2.115.10.20">
    <property type="entry name" value="Glycosyl hydrolase domain, family 43"/>
    <property type="match status" value="1"/>
</dbReference>
<accession>A0ABW2EP97</accession>
<dbReference type="EMBL" id="JBHSZV010000044">
    <property type="protein sequence ID" value="MFC7063306.1"/>
    <property type="molecule type" value="Genomic_DNA"/>
</dbReference>
<evidence type="ECO:0000256" key="8">
    <source>
        <dbReference type="RuleBase" id="RU362110"/>
    </source>
</evidence>
<dbReference type="PANTHER" id="PTHR43101">
    <property type="entry name" value="BETA-FRUCTOSIDASE"/>
    <property type="match status" value="1"/>
</dbReference>
<dbReference type="InterPro" id="IPR013148">
    <property type="entry name" value="Glyco_hydro_32_N"/>
</dbReference>
<keyword evidence="9" id="KW-0119">Carbohydrate metabolism</keyword>
<dbReference type="Pfam" id="PF00251">
    <property type="entry name" value="Glyco_hydro_32N"/>
    <property type="match status" value="1"/>
</dbReference>
<keyword evidence="13" id="KW-1185">Reference proteome</keyword>
<dbReference type="PROSITE" id="PS00609">
    <property type="entry name" value="GLYCOSYL_HYDROL_F32"/>
    <property type="match status" value="1"/>
</dbReference>
<evidence type="ECO:0000256" key="2">
    <source>
        <dbReference type="ARBA" id="ARBA00009902"/>
    </source>
</evidence>
<dbReference type="EC" id="3.2.1.26" evidence="3 8"/>
<dbReference type="InterPro" id="IPR013189">
    <property type="entry name" value="Glyco_hydro_32_C"/>
</dbReference>
<evidence type="ECO:0000259" key="11">
    <source>
        <dbReference type="Pfam" id="PF08244"/>
    </source>
</evidence>
<dbReference type="InterPro" id="IPR051214">
    <property type="entry name" value="GH32_Enzymes"/>
</dbReference>
<protein>
    <recommendedName>
        <fullName evidence="4 8">Sucrose-6-phosphate hydrolase</fullName>
        <ecNumber evidence="3 8">3.2.1.26</ecNumber>
    </recommendedName>
    <alternativeName>
        <fullName evidence="7 9">Invertase</fullName>
    </alternativeName>
</protein>
<sequence length="487" mass="56835">MSSIDDQLRNSALDEIEKHQKEVNADPYRLKFHHMPPVGLMNDPNGLIEWKGEYHLFYQWMPFKTDHGEKFWGHYVSKDLVQWKHERIALTPSEWFDKDGCFSGSAIAYQDTLYLFYTGNVFNEQGKHEEYQCLATSTDGVHFEKKGPVAYVPAGYTSDFRDPKVWKSEEQWLMVVGAKNQSKQGKVLLFRSDNLMEWEFVGPIAGSYENKLGDFGYMWECPDVFKLEDKDILLVSPQGLQPDGMKYQNTYQSGYFAGQLFKDEPRLEHGEFKELDRGFEFYAPQTMLDEKERRILFGWMGVPDQYEQAHPTIANHWIHGLTIPRVLEWNGSQIIQKPVSELEEMRGNVLLHSEISISNDQKAIRGIEGRPIELNIEFDKLEDQFALEIFHYVSFSYKKSDNTLTLSRPHLEDKSQTEFRRTVIKDDLKELRLFIDTSSIEIFVNDGQEVFTSRIYPQLEDSDILFTSLGTSTFSVEQWKLNGYIYT</sequence>
<dbReference type="SUPFAM" id="SSF75005">
    <property type="entry name" value="Arabinanase/levansucrase/invertase"/>
    <property type="match status" value="1"/>
</dbReference>
<dbReference type="SUPFAM" id="SSF49899">
    <property type="entry name" value="Concanavalin A-like lectins/glucanases"/>
    <property type="match status" value="1"/>
</dbReference>
<keyword evidence="6 8" id="KW-0326">Glycosidase</keyword>
<evidence type="ECO:0000256" key="3">
    <source>
        <dbReference type="ARBA" id="ARBA00012758"/>
    </source>
</evidence>
<gene>
    <name evidence="12" type="ORF">ACFQIC_15940</name>
</gene>
<comment type="catalytic activity">
    <reaction evidence="8">
        <text>Hydrolysis of terminal non-reducing beta-D-fructofuranoside residues in beta-D-fructofuranosides.</text>
        <dbReference type="EC" id="3.2.1.26"/>
    </reaction>
</comment>
<comment type="subcellular location">
    <subcellularLocation>
        <location evidence="9">Cytoplasm</location>
    </subcellularLocation>
</comment>